<accession>A0A1I4MP58</accession>
<proteinExistence type="predicted"/>
<sequence length="202" mass="21286">MRSESIHAYGADLRGWLGSENLSAPINAALSIKQPGNNKPSETLISGFTRLNVYGDIAYPVELTANADYGLALDSLGHTGTSFSGNATPTAFSLGFNKVNGLAANFSELPGAFPGGMDGLFALSRSFGIVALSATHFPSLPHADRGEPFAHHRFDHYLTMLLAVTLADSSFLAALIPEPEMLGHVGLGLLGFLGIRRSGDVR</sequence>
<dbReference type="AlphaFoldDB" id="A0A1I4MP58"/>
<evidence type="ECO:0000313" key="2">
    <source>
        <dbReference type="Proteomes" id="UP000199561"/>
    </source>
</evidence>
<dbReference type="EMBL" id="FOUF01000005">
    <property type="protein sequence ID" value="SFM04999.1"/>
    <property type="molecule type" value="Genomic_DNA"/>
</dbReference>
<evidence type="ECO:0000313" key="1">
    <source>
        <dbReference type="EMBL" id="SFM04999.1"/>
    </source>
</evidence>
<reference evidence="1 2" key="1">
    <citation type="submission" date="2016-10" db="EMBL/GenBank/DDBJ databases">
        <authorList>
            <person name="de Groot N.N."/>
        </authorList>
    </citation>
    <scope>NUCLEOTIDE SEQUENCE [LARGE SCALE GENOMIC DNA]</scope>
    <source>
        <strain evidence="1 2">Nm146</strain>
    </source>
</reference>
<gene>
    <name evidence="1" type="ORF">SAMN05421880_10528</name>
</gene>
<dbReference type="Proteomes" id="UP000199561">
    <property type="component" value="Unassembled WGS sequence"/>
</dbReference>
<protein>
    <submittedName>
        <fullName evidence="1">PEP-CTERM protein-sorting domain-containing protein</fullName>
    </submittedName>
</protein>
<organism evidence="1 2">
    <name type="scientific">Nitrosomonas nitrosa</name>
    <dbReference type="NCBI Taxonomy" id="52442"/>
    <lineage>
        <taxon>Bacteria</taxon>
        <taxon>Pseudomonadati</taxon>
        <taxon>Pseudomonadota</taxon>
        <taxon>Betaproteobacteria</taxon>
        <taxon>Nitrosomonadales</taxon>
        <taxon>Nitrosomonadaceae</taxon>
        <taxon>Nitrosomonas</taxon>
    </lineage>
</organism>
<dbReference type="STRING" id="52442.SAMN05421880_10528"/>
<dbReference type="RefSeq" id="WP_090666652.1">
    <property type="nucleotide sequence ID" value="NZ_FOUF01000005.1"/>
</dbReference>
<keyword evidence="2" id="KW-1185">Reference proteome</keyword>
<name>A0A1I4MP58_9PROT</name>